<feature type="transmembrane region" description="Helical" evidence="1">
    <location>
        <begin position="48"/>
        <end position="67"/>
    </location>
</feature>
<feature type="transmembrane region" description="Helical" evidence="1">
    <location>
        <begin position="162"/>
        <end position="185"/>
    </location>
</feature>
<feature type="non-terminal residue" evidence="2">
    <location>
        <position position="1"/>
    </location>
</feature>
<reference evidence="2" key="1">
    <citation type="submission" date="2023-10" db="EMBL/GenBank/DDBJ databases">
        <authorList>
            <person name="Chen Y."/>
            <person name="Shah S."/>
            <person name="Dougan E. K."/>
            <person name="Thang M."/>
            <person name="Chan C."/>
        </authorList>
    </citation>
    <scope>NUCLEOTIDE SEQUENCE [LARGE SCALE GENOMIC DNA]</scope>
</reference>
<protein>
    <submittedName>
        <fullName evidence="2">Uncharacterized protein</fullName>
    </submittedName>
</protein>
<keyword evidence="3" id="KW-1185">Reference proteome</keyword>
<comment type="caution">
    <text evidence="2">The sequence shown here is derived from an EMBL/GenBank/DDBJ whole genome shotgun (WGS) entry which is preliminary data.</text>
</comment>
<keyword evidence="1" id="KW-0472">Membrane</keyword>
<sequence length="190" mass="19252">AVAAAAGAGVAAAVVVPAMFLGPAPSLPPGLASLLWLSARLLQGRFTAVGAGLGLLGVPAAHALVLIPSGIVQYALPALVGPAAGLCAAGVLGGERGPRQLPGGASVAPAQLLGSLWEAPRRLARSSWAALRQLLDNLSKRPRRRGSSCPVGVRHRSRPHPGWELCAPLVGLLVLAHALCVLRILKMGGW</sequence>
<evidence type="ECO:0000313" key="3">
    <source>
        <dbReference type="Proteomes" id="UP001189429"/>
    </source>
</evidence>
<evidence type="ECO:0000313" key="2">
    <source>
        <dbReference type="EMBL" id="CAK0801526.1"/>
    </source>
</evidence>
<accession>A0ABN9Q6X9</accession>
<evidence type="ECO:0000256" key="1">
    <source>
        <dbReference type="SAM" id="Phobius"/>
    </source>
</evidence>
<proteinExistence type="predicted"/>
<dbReference type="EMBL" id="CAUYUJ010002605">
    <property type="protein sequence ID" value="CAK0801526.1"/>
    <property type="molecule type" value="Genomic_DNA"/>
</dbReference>
<name>A0ABN9Q6X9_9DINO</name>
<gene>
    <name evidence="2" type="ORF">PCOR1329_LOCUS9379</name>
</gene>
<keyword evidence="1" id="KW-0812">Transmembrane</keyword>
<feature type="transmembrane region" description="Helical" evidence="1">
    <location>
        <begin position="74"/>
        <end position="93"/>
    </location>
</feature>
<dbReference type="Proteomes" id="UP001189429">
    <property type="component" value="Unassembled WGS sequence"/>
</dbReference>
<organism evidence="2 3">
    <name type="scientific">Prorocentrum cordatum</name>
    <dbReference type="NCBI Taxonomy" id="2364126"/>
    <lineage>
        <taxon>Eukaryota</taxon>
        <taxon>Sar</taxon>
        <taxon>Alveolata</taxon>
        <taxon>Dinophyceae</taxon>
        <taxon>Prorocentrales</taxon>
        <taxon>Prorocentraceae</taxon>
        <taxon>Prorocentrum</taxon>
    </lineage>
</organism>
<keyword evidence="1" id="KW-1133">Transmembrane helix</keyword>